<dbReference type="RefSeq" id="WP_207336432.1">
    <property type="nucleotide sequence ID" value="NZ_JAFMYU010000012.1"/>
</dbReference>
<reference evidence="5 6" key="1">
    <citation type="submission" date="2021-03" db="EMBL/GenBank/DDBJ databases">
        <title>Fibrella sp. HMF5036 genome sequencing and assembly.</title>
        <authorList>
            <person name="Kang H."/>
            <person name="Kim H."/>
            <person name="Bae S."/>
            <person name="Joh K."/>
        </authorList>
    </citation>
    <scope>NUCLEOTIDE SEQUENCE [LARGE SCALE GENOMIC DNA]</scope>
    <source>
        <strain evidence="5 6">HMF5036</strain>
    </source>
</reference>
<dbReference type="Pfam" id="PF13649">
    <property type="entry name" value="Methyltransf_25"/>
    <property type="match status" value="1"/>
</dbReference>
<feature type="domain" description="Methyltransferase" evidence="4">
    <location>
        <begin position="44"/>
        <end position="141"/>
    </location>
</feature>
<evidence type="ECO:0000256" key="2">
    <source>
        <dbReference type="ARBA" id="ARBA00022679"/>
    </source>
</evidence>
<dbReference type="CDD" id="cd02440">
    <property type="entry name" value="AdoMet_MTases"/>
    <property type="match status" value="1"/>
</dbReference>
<dbReference type="GO" id="GO:0032259">
    <property type="term" value="P:methylation"/>
    <property type="evidence" value="ECO:0007669"/>
    <property type="project" value="UniProtKB-KW"/>
</dbReference>
<evidence type="ECO:0000313" key="5">
    <source>
        <dbReference type="EMBL" id="MBO0932472.1"/>
    </source>
</evidence>
<protein>
    <submittedName>
        <fullName evidence="5">Class I SAM-dependent methyltransferase</fullName>
    </submittedName>
</protein>
<evidence type="ECO:0000256" key="1">
    <source>
        <dbReference type="ARBA" id="ARBA00022603"/>
    </source>
</evidence>
<accession>A0A939G4Z1</accession>
<evidence type="ECO:0000259" key="4">
    <source>
        <dbReference type="Pfam" id="PF13649"/>
    </source>
</evidence>
<gene>
    <name evidence="5" type="ORF">J2I48_15780</name>
</gene>
<comment type="caution">
    <text evidence="5">The sequence shown here is derived from an EMBL/GenBank/DDBJ whole genome shotgun (WGS) entry which is preliminary data.</text>
</comment>
<sequence>MTETATWIDFWQGENAFDQSMSMNYAYFLDRVEQYITLTPTTSVLDVGSGPGHLADAWHHRVGRLTGLDIAKRYNDIVRARHADHPNVTVHDLPADDFLHFPMLDGHTFDVIIVMSVLQYYPNIEAVETLLTNLKSLAKPGTKILLCDLIVGEAMLKDVVSALGQSLRQGRLAKMLSLLFRLRFSAYYGVRQQNGFLVIPPNEWLALCKRLDLKAYFLPEPITLQHDRMTLLIDF</sequence>
<dbReference type="GO" id="GO:0008168">
    <property type="term" value="F:methyltransferase activity"/>
    <property type="evidence" value="ECO:0007669"/>
    <property type="project" value="UniProtKB-KW"/>
</dbReference>
<evidence type="ECO:0000313" key="6">
    <source>
        <dbReference type="Proteomes" id="UP000664795"/>
    </source>
</evidence>
<organism evidence="5 6">
    <name type="scientific">Fibrella aquatilis</name>
    <dbReference type="NCBI Taxonomy" id="2817059"/>
    <lineage>
        <taxon>Bacteria</taxon>
        <taxon>Pseudomonadati</taxon>
        <taxon>Bacteroidota</taxon>
        <taxon>Cytophagia</taxon>
        <taxon>Cytophagales</taxon>
        <taxon>Spirosomataceae</taxon>
        <taxon>Fibrella</taxon>
    </lineage>
</organism>
<dbReference type="Gene3D" id="3.40.50.150">
    <property type="entry name" value="Vaccinia Virus protein VP39"/>
    <property type="match status" value="1"/>
</dbReference>
<dbReference type="AlphaFoldDB" id="A0A939G4Z1"/>
<name>A0A939G4Z1_9BACT</name>
<dbReference type="SUPFAM" id="SSF53335">
    <property type="entry name" value="S-adenosyl-L-methionine-dependent methyltransferases"/>
    <property type="match status" value="1"/>
</dbReference>
<evidence type="ECO:0000256" key="3">
    <source>
        <dbReference type="ARBA" id="ARBA00022691"/>
    </source>
</evidence>
<keyword evidence="2" id="KW-0808">Transferase</keyword>
<dbReference type="Proteomes" id="UP000664795">
    <property type="component" value="Unassembled WGS sequence"/>
</dbReference>
<dbReference type="PANTHER" id="PTHR43464">
    <property type="entry name" value="METHYLTRANSFERASE"/>
    <property type="match status" value="1"/>
</dbReference>
<dbReference type="EMBL" id="JAFMYU010000012">
    <property type="protein sequence ID" value="MBO0932472.1"/>
    <property type="molecule type" value="Genomic_DNA"/>
</dbReference>
<dbReference type="InterPro" id="IPR041698">
    <property type="entry name" value="Methyltransf_25"/>
</dbReference>
<keyword evidence="1 5" id="KW-0489">Methyltransferase</keyword>
<dbReference type="PANTHER" id="PTHR43464:SF19">
    <property type="entry name" value="UBIQUINONE BIOSYNTHESIS O-METHYLTRANSFERASE, MITOCHONDRIAL"/>
    <property type="match status" value="1"/>
</dbReference>
<proteinExistence type="predicted"/>
<keyword evidence="6" id="KW-1185">Reference proteome</keyword>
<dbReference type="InterPro" id="IPR029063">
    <property type="entry name" value="SAM-dependent_MTases_sf"/>
</dbReference>
<keyword evidence="3" id="KW-0949">S-adenosyl-L-methionine</keyword>